<keyword evidence="3" id="KW-1185">Reference proteome</keyword>
<keyword evidence="1" id="KW-1133">Transmembrane helix</keyword>
<evidence type="ECO:0000313" key="2">
    <source>
        <dbReference type="EMBL" id="WNH53413.1"/>
    </source>
</evidence>
<sequence length="138" mass="15106">MAAEQERPDAFLQAMEARRKDPSLKGKEGPLDFASRGYGLVALVAALVIFIMDVYLPLTDARAGAERVAYDSKFVFLLPLFLLTGITYTVFGGKTSRVLGPTTRPSLWGWLFVLAGAGAGFAFAHYFESYLRTLGYAI</sequence>
<name>A0ABY9YR48_9GAMM</name>
<evidence type="ECO:0000313" key="3">
    <source>
        <dbReference type="Proteomes" id="UP001302072"/>
    </source>
</evidence>
<feature type="transmembrane region" description="Helical" evidence="1">
    <location>
        <begin position="108"/>
        <end position="127"/>
    </location>
</feature>
<feature type="transmembrane region" description="Helical" evidence="1">
    <location>
        <begin position="37"/>
        <end position="56"/>
    </location>
</feature>
<keyword evidence="1" id="KW-0472">Membrane</keyword>
<evidence type="ECO:0000256" key="1">
    <source>
        <dbReference type="SAM" id="Phobius"/>
    </source>
</evidence>
<evidence type="ECO:0008006" key="4">
    <source>
        <dbReference type="Google" id="ProtNLM"/>
    </source>
</evidence>
<accession>A0ABY9YR48</accession>
<reference evidence="2 3" key="1">
    <citation type="submission" date="2022-12" db="EMBL/GenBank/DDBJ databases">
        <title>Two new species, Stenotrophomonas aracearum and Stenotrophomonas oahuensis, isolated from Anthurium (Araceae family) in Hawaii.</title>
        <authorList>
            <person name="Chunag S.C."/>
            <person name="Dobhal S."/>
            <person name="Alvarez A."/>
            <person name="Arif M."/>
        </authorList>
    </citation>
    <scope>NUCLEOTIDE SEQUENCE [LARGE SCALE GENOMIC DNA]</scope>
    <source>
        <strain evidence="2 3">A5586</strain>
    </source>
</reference>
<dbReference type="EMBL" id="CP115541">
    <property type="protein sequence ID" value="WNH53413.1"/>
    <property type="molecule type" value="Genomic_DNA"/>
</dbReference>
<organism evidence="2 3">
    <name type="scientific">Stenotrophomonas oahuensis</name>
    <dbReference type="NCBI Taxonomy" id="3003271"/>
    <lineage>
        <taxon>Bacteria</taxon>
        <taxon>Pseudomonadati</taxon>
        <taxon>Pseudomonadota</taxon>
        <taxon>Gammaproteobacteria</taxon>
        <taxon>Lysobacterales</taxon>
        <taxon>Lysobacteraceae</taxon>
        <taxon>Stenotrophomonas</taxon>
    </lineage>
</organism>
<gene>
    <name evidence="2" type="ORF">PDM29_03810</name>
</gene>
<protein>
    <recommendedName>
        <fullName evidence="4">Transmembrane protein</fullName>
    </recommendedName>
</protein>
<dbReference type="RefSeq" id="WP_311192562.1">
    <property type="nucleotide sequence ID" value="NZ_CP115541.1"/>
</dbReference>
<feature type="transmembrane region" description="Helical" evidence="1">
    <location>
        <begin position="68"/>
        <end position="88"/>
    </location>
</feature>
<keyword evidence="1" id="KW-0812">Transmembrane</keyword>
<proteinExistence type="predicted"/>
<dbReference type="Proteomes" id="UP001302072">
    <property type="component" value="Chromosome"/>
</dbReference>